<gene>
    <name evidence="6" type="primary">atsA_37</name>
    <name evidence="6" type="ORF">LzC2_38740</name>
</gene>
<dbReference type="InterPro" id="IPR000917">
    <property type="entry name" value="Sulfatase_N"/>
</dbReference>
<reference evidence="6 7" key="1">
    <citation type="journal article" date="2020" name="Syst. Appl. Microbiol.">
        <title>Alienimonas chondri sp. nov., a novel planctomycete isolated from the biofilm of the red alga Chondrus crispus.</title>
        <authorList>
            <person name="Vitorino I."/>
            <person name="Albuquerque L."/>
            <person name="Wiegand S."/>
            <person name="Kallscheuer N."/>
            <person name="da Costa M.S."/>
            <person name="Lobo-da-Cunha A."/>
            <person name="Jogler C."/>
            <person name="Lage O.M."/>
        </authorList>
    </citation>
    <scope>NUCLEOTIDE SEQUENCE [LARGE SCALE GENOMIC DNA]</scope>
    <source>
        <strain evidence="6 7">LzC2</strain>
    </source>
</reference>
<feature type="region of interest" description="Disordered" evidence="3">
    <location>
        <begin position="476"/>
        <end position="512"/>
    </location>
</feature>
<evidence type="ECO:0000256" key="4">
    <source>
        <dbReference type="SAM" id="SignalP"/>
    </source>
</evidence>
<organism evidence="6 7">
    <name type="scientific">Alienimonas chondri</name>
    <dbReference type="NCBI Taxonomy" id="2681879"/>
    <lineage>
        <taxon>Bacteria</taxon>
        <taxon>Pseudomonadati</taxon>
        <taxon>Planctomycetota</taxon>
        <taxon>Planctomycetia</taxon>
        <taxon>Planctomycetales</taxon>
        <taxon>Planctomycetaceae</taxon>
        <taxon>Alienimonas</taxon>
    </lineage>
</organism>
<proteinExistence type="inferred from homology"/>
<dbReference type="EC" id="3.1.6.1" evidence="6"/>
<dbReference type="EMBL" id="WTPX01000200">
    <property type="protein sequence ID" value="NNJ27766.1"/>
    <property type="molecule type" value="Genomic_DNA"/>
</dbReference>
<dbReference type="CDD" id="cd16145">
    <property type="entry name" value="ARS_like"/>
    <property type="match status" value="1"/>
</dbReference>
<sequence>MHVRLLPRVLCTLAAASLGLAPALAAGADDDGSAAKPNIIWFMADDLGYGDVGCFGGTTVPTPHIDALAERGMMLTDFYAGSTVCAPSRSVLMTGLHTGHTPIRGNARVPLPAESVTVAETLQDAGYRTGLFGKWGLGEPGTEGAPNKQGFDEFFGYLNQHHAHNYYPAFLYRNEDVVPQPNVVPSGETGREPLFGVGYATKKGAYSAEVIHEEALKFIEDSKTKPFFLYYASTLPHANNEARRRPRGGSEVPGTQYDTESADRYLPDYGAFADREGWDDATKGHAAMIALLDKQVGEITAKIDEAGLSESTLILFTSDNGPHNESGHDLSEFNATGPLTGLKRTLTEGGIRVPTIASWPGHIEAGTVSDHVAYFGDFFATAADLAGVEPPAGLDSISFAPTLRGWEDRQVEHDHLYWEFYEQGSKQAVRKGDWKAVFRPLGSTTPALYNLSTDLAEQNDVSAQHPEIVAEMVRIAAEEHRPDPQWKPSGRVSNPTGPQAADKPNRNRRVNR</sequence>
<dbReference type="PANTHER" id="PTHR42693:SF53">
    <property type="entry name" value="ENDO-4-O-SULFATASE"/>
    <property type="match status" value="1"/>
</dbReference>
<name>A0ABX1VMR5_9PLAN</name>
<comment type="caution">
    <text evidence="6">The sequence shown here is derived from an EMBL/GenBank/DDBJ whole genome shotgun (WGS) entry which is preliminary data.</text>
</comment>
<dbReference type="InterPro" id="IPR050738">
    <property type="entry name" value="Sulfatase"/>
</dbReference>
<dbReference type="PANTHER" id="PTHR42693">
    <property type="entry name" value="ARYLSULFATASE FAMILY MEMBER"/>
    <property type="match status" value="1"/>
</dbReference>
<keyword evidence="4" id="KW-0732">Signal</keyword>
<keyword evidence="2 6" id="KW-0378">Hydrolase</keyword>
<dbReference type="Proteomes" id="UP000609651">
    <property type="component" value="Unassembled WGS sequence"/>
</dbReference>
<feature type="signal peptide" evidence="4">
    <location>
        <begin position="1"/>
        <end position="25"/>
    </location>
</feature>
<feature type="domain" description="Sulfatase N-terminal" evidence="5">
    <location>
        <begin position="37"/>
        <end position="388"/>
    </location>
</feature>
<dbReference type="InterPro" id="IPR017850">
    <property type="entry name" value="Alkaline_phosphatase_core_sf"/>
</dbReference>
<dbReference type="Gene3D" id="3.30.1120.10">
    <property type="match status" value="1"/>
</dbReference>
<feature type="chain" id="PRO_5045185622" evidence="4">
    <location>
        <begin position="26"/>
        <end position="512"/>
    </location>
</feature>
<comment type="similarity">
    <text evidence="1">Belongs to the sulfatase family.</text>
</comment>
<dbReference type="RefSeq" id="WP_171189672.1">
    <property type="nucleotide sequence ID" value="NZ_WTPX01000200.1"/>
</dbReference>
<keyword evidence="7" id="KW-1185">Reference proteome</keyword>
<evidence type="ECO:0000313" key="6">
    <source>
        <dbReference type="EMBL" id="NNJ27766.1"/>
    </source>
</evidence>
<evidence type="ECO:0000259" key="5">
    <source>
        <dbReference type="Pfam" id="PF00884"/>
    </source>
</evidence>
<dbReference type="GO" id="GO:0004065">
    <property type="term" value="F:arylsulfatase activity"/>
    <property type="evidence" value="ECO:0007669"/>
    <property type="project" value="UniProtKB-EC"/>
</dbReference>
<dbReference type="Gene3D" id="3.40.720.10">
    <property type="entry name" value="Alkaline Phosphatase, subunit A"/>
    <property type="match status" value="1"/>
</dbReference>
<evidence type="ECO:0000256" key="3">
    <source>
        <dbReference type="SAM" id="MobiDB-lite"/>
    </source>
</evidence>
<protein>
    <submittedName>
        <fullName evidence="6">Arylsulfatase</fullName>
        <ecNumber evidence="6">3.1.6.1</ecNumber>
    </submittedName>
</protein>
<evidence type="ECO:0000256" key="1">
    <source>
        <dbReference type="ARBA" id="ARBA00008779"/>
    </source>
</evidence>
<evidence type="ECO:0000256" key="2">
    <source>
        <dbReference type="ARBA" id="ARBA00022801"/>
    </source>
</evidence>
<evidence type="ECO:0000313" key="7">
    <source>
        <dbReference type="Proteomes" id="UP000609651"/>
    </source>
</evidence>
<dbReference type="SUPFAM" id="SSF53649">
    <property type="entry name" value="Alkaline phosphatase-like"/>
    <property type="match status" value="1"/>
</dbReference>
<dbReference type="Pfam" id="PF00884">
    <property type="entry name" value="Sulfatase"/>
    <property type="match status" value="1"/>
</dbReference>
<accession>A0ABX1VMR5</accession>
<feature type="region of interest" description="Disordered" evidence="3">
    <location>
        <begin position="240"/>
        <end position="260"/>
    </location>
</feature>